<dbReference type="EMBL" id="CAJPDS010000002">
    <property type="protein sequence ID" value="CAF9903931.1"/>
    <property type="molecule type" value="Genomic_DNA"/>
</dbReference>
<feature type="transmembrane region" description="Helical" evidence="7">
    <location>
        <begin position="411"/>
        <end position="433"/>
    </location>
</feature>
<evidence type="ECO:0000256" key="1">
    <source>
        <dbReference type="ARBA" id="ARBA00004141"/>
    </source>
</evidence>
<comment type="subcellular location">
    <subcellularLocation>
        <location evidence="1">Membrane</location>
        <topology evidence="1">Multi-pass membrane protein</topology>
    </subcellularLocation>
</comment>
<keyword evidence="5 7" id="KW-0472">Membrane</keyword>
<dbReference type="OrthoDB" id="3257095at2759"/>
<evidence type="ECO:0000313" key="9">
    <source>
        <dbReference type="Proteomes" id="UP000664521"/>
    </source>
</evidence>
<accession>A0A8H3EBQ9</accession>
<feature type="transmembrane region" description="Helical" evidence="7">
    <location>
        <begin position="132"/>
        <end position="160"/>
    </location>
</feature>
<dbReference type="GO" id="GO:0022857">
    <property type="term" value="F:transmembrane transporter activity"/>
    <property type="evidence" value="ECO:0007669"/>
    <property type="project" value="InterPro"/>
</dbReference>
<sequence length="550" mass="60041">MDDDKSDGFPATEVRELDDASPSDTAVKLGNSVDQQNMYRMGKKQVLRREFQFFSITGYAMLLGASWETATINVVLTLPNGGKAGTLYVLLVAIVGFFFSTLSMAEMSSMAPTAGGQYHWTSEFAPRKYQKILSYTCGFFAIVGWQTALAAVCYVAALQVTALAVLASPDYAATTWQNALLSWAILLVAVFANTVIFRKLPLIEGLLTFLHFLGFFAFIIVLWVMAPRGSVTSVFTEFKSNGWSSPGLACLAALNGPVYLTGADSQVHLAEELRDAAYVLPRSMMITAISNYISSFVILGTSTCVTTLRASNTVIVSLKFVDICSLVVTLMFCLGNIDSILNTPTDQPYIGILLNATNSVPVTKLLTVVILIIQVACAVNLVTTSSRQLWSFARDGALPFSSWIAHVNPTYAVPANAMLVSMFITVVLTSIAIGSNVAYATLLSLNFSGLLTSYIICTSCILHKRLSGDPMPPSRFNLGKYGPMVNVTALVFLSTFWFFQFFPVTPDPTPAGMNWSCVLWSAILIFMMIYYALRARHVYTGPIAFIRKDE</sequence>
<evidence type="ECO:0008006" key="10">
    <source>
        <dbReference type="Google" id="ProtNLM"/>
    </source>
</evidence>
<dbReference type="GO" id="GO:0016020">
    <property type="term" value="C:membrane"/>
    <property type="evidence" value="ECO:0007669"/>
    <property type="project" value="UniProtKB-SubCell"/>
</dbReference>
<feature type="transmembrane region" description="Helical" evidence="7">
    <location>
        <begin position="50"/>
        <end position="67"/>
    </location>
</feature>
<keyword evidence="9" id="KW-1185">Reference proteome</keyword>
<protein>
    <recommendedName>
        <fullName evidence="10">Amino acid transporter</fullName>
    </recommendedName>
</protein>
<evidence type="ECO:0000256" key="5">
    <source>
        <dbReference type="ARBA" id="ARBA00023136"/>
    </source>
</evidence>
<dbReference type="PANTHER" id="PTHR45649">
    <property type="entry name" value="AMINO-ACID PERMEASE BAT1"/>
    <property type="match status" value="1"/>
</dbReference>
<feature type="transmembrane region" description="Helical" evidence="7">
    <location>
        <begin position="320"/>
        <end position="341"/>
    </location>
</feature>
<reference evidence="8" key="1">
    <citation type="submission" date="2021-03" db="EMBL/GenBank/DDBJ databases">
        <authorList>
            <person name="Tagirdzhanova G."/>
        </authorList>
    </citation>
    <scope>NUCLEOTIDE SEQUENCE</scope>
</reference>
<dbReference type="Proteomes" id="UP000664521">
    <property type="component" value="Unassembled WGS sequence"/>
</dbReference>
<dbReference type="InterPro" id="IPR002293">
    <property type="entry name" value="AA/rel_permease1"/>
</dbReference>
<evidence type="ECO:0000256" key="4">
    <source>
        <dbReference type="ARBA" id="ARBA00022989"/>
    </source>
</evidence>
<dbReference type="PANTHER" id="PTHR45649:SF2">
    <property type="entry name" value="ACID PERMEASE, PUTATIVE-RELATED"/>
    <property type="match status" value="1"/>
</dbReference>
<feature type="transmembrane region" description="Helical" evidence="7">
    <location>
        <begin position="209"/>
        <end position="226"/>
    </location>
</feature>
<feature type="transmembrane region" description="Helical" evidence="7">
    <location>
        <begin position="439"/>
        <end position="462"/>
    </location>
</feature>
<feature type="transmembrane region" description="Helical" evidence="7">
    <location>
        <begin position="483"/>
        <end position="501"/>
    </location>
</feature>
<feature type="region of interest" description="Disordered" evidence="6">
    <location>
        <begin position="1"/>
        <end position="28"/>
    </location>
</feature>
<gene>
    <name evidence="8" type="ORF">HETSPECPRED_003238</name>
</gene>
<feature type="transmembrane region" description="Helical" evidence="7">
    <location>
        <begin position="289"/>
        <end position="308"/>
    </location>
</feature>
<feature type="transmembrane region" description="Helical" evidence="7">
    <location>
        <begin position="87"/>
        <end position="105"/>
    </location>
</feature>
<dbReference type="Gene3D" id="1.20.1740.10">
    <property type="entry name" value="Amino acid/polyamine transporter I"/>
    <property type="match status" value="1"/>
</dbReference>
<evidence type="ECO:0000313" key="8">
    <source>
        <dbReference type="EMBL" id="CAF9903931.1"/>
    </source>
</evidence>
<dbReference type="AlphaFoldDB" id="A0A8H3EBQ9"/>
<organism evidence="8 9">
    <name type="scientific">Heterodermia speciosa</name>
    <dbReference type="NCBI Taxonomy" id="116794"/>
    <lineage>
        <taxon>Eukaryota</taxon>
        <taxon>Fungi</taxon>
        <taxon>Dikarya</taxon>
        <taxon>Ascomycota</taxon>
        <taxon>Pezizomycotina</taxon>
        <taxon>Lecanoromycetes</taxon>
        <taxon>OSLEUM clade</taxon>
        <taxon>Lecanoromycetidae</taxon>
        <taxon>Caliciales</taxon>
        <taxon>Physciaceae</taxon>
        <taxon>Heterodermia</taxon>
    </lineage>
</organism>
<comment type="caution">
    <text evidence="8">The sequence shown here is derived from an EMBL/GenBank/DDBJ whole genome shotgun (WGS) entry which is preliminary data.</text>
</comment>
<feature type="transmembrane region" description="Helical" evidence="7">
    <location>
        <begin position="361"/>
        <end position="382"/>
    </location>
</feature>
<feature type="transmembrane region" description="Helical" evidence="7">
    <location>
        <begin position="513"/>
        <end position="533"/>
    </location>
</feature>
<dbReference type="PIRSF" id="PIRSF006060">
    <property type="entry name" value="AA_transporter"/>
    <property type="match status" value="1"/>
</dbReference>
<proteinExistence type="predicted"/>
<evidence type="ECO:0000256" key="3">
    <source>
        <dbReference type="ARBA" id="ARBA00022692"/>
    </source>
</evidence>
<evidence type="ECO:0000256" key="6">
    <source>
        <dbReference type="SAM" id="MobiDB-lite"/>
    </source>
</evidence>
<keyword evidence="4 7" id="KW-1133">Transmembrane helix</keyword>
<dbReference type="Pfam" id="PF13520">
    <property type="entry name" value="AA_permease_2"/>
    <property type="match status" value="1"/>
</dbReference>
<evidence type="ECO:0000256" key="2">
    <source>
        <dbReference type="ARBA" id="ARBA00022448"/>
    </source>
</evidence>
<name>A0A8H3EBQ9_9LECA</name>
<keyword evidence="2" id="KW-0813">Transport</keyword>
<feature type="transmembrane region" description="Helical" evidence="7">
    <location>
        <begin position="180"/>
        <end position="197"/>
    </location>
</feature>
<evidence type="ECO:0000256" key="7">
    <source>
        <dbReference type="SAM" id="Phobius"/>
    </source>
</evidence>
<keyword evidence="3 7" id="KW-0812">Transmembrane</keyword>